<dbReference type="RefSeq" id="XP_040764961.1">
    <property type="nucleotide sequence ID" value="XM_040903225.1"/>
</dbReference>
<evidence type="ECO:0008006" key="3">
    <source>
        <dbReference type="Google" id="ProtNLM"/>
    </source>
</evidence>
<dbReference type="PANTHER" id="PTHR33481:SF1">
    <property type="entry name" value="ENDONUCLEASE_EXONUCLEASE_PHOSPHATASE DOMAIN-CONTAINING PROTEIN-RELATED"/>
    <property type="match status" value="1"/>
</dbReference>
<accession>A0A165EK45</accession>
<keyword evidence="2" id="KW-1185">Reference proteome</keyword>
<dbReference type="GeneID" id="63820256"/>
<dbReference type="AlphaFoldDB" id="A0A165EK45"/>
<sequence>PPRAARPFEDVTGPEIFAVLQTASNTTAPGESGVTWRLLKWAMRSPAGHQFIPFISSSIALGHLPSALKRAVVVLIAKPAKPDYSLPKAYRPIALMETLSKLIEKVVAKRLLF</sequence>
<organism evidence="1 2">
    <name type="scientific">Laetiporus sulphureus 93-53</name>
    <dbReference type="NCBI Taxonomy" id="1314785"/>
    <lineage>
        <taxon>Eukaryota</taxon>
        <taxon>Fungi</taxon>
        <taxon>Dikarya</taxon>
        <taxon>Basidiomycota</taxon>
        <taxon>Agaricomycotina</taxon>
        <taxon>Agaricomycetes</taxon>
        <taxon>Polyporales</taxon>
        <taxon>Laetiporus</taxon>
    </lineage>
</organism>
<protein>
    <recommendedName>
        <fullName evidence="3">Reverse transcriptase domain-containing protein</fullName>
    </recommendedName>
</protein>
<name>A0A165EK45_9APHY</name>
<evidence type="ECO:0000313" key="2">
    <source>
        <dbReference type="Proteomes" id="UP000076871"/>
    </source>
</evidence>
<gene>
    <name evidence="1" type="ORF">LAESUDRAFT_616976</name>
</gene>
<feature type="non-terminal residue" evidence="1">
    <location>
        <position position="113"/>
    </location>
</feature>
<dbReference type="STRING" id="1314785.A0A165EK45"/>
<dbReference type="InParanoid" id="A0A165EK45"/>
<dbReference type="EMBL" id="KV427620">
    <property type="protein sequence ID" value="KZT07221.1"/>
    <property type="molecule type" value="Genomic_DNA"/>
</dbReference>
<dbReference type="Proteomes" id="UP000076871">
    <property type="component" value="Unassembled WGS sequence"/>
</dbReference>
<evidence type="ECO:0000313" key="1">
    <source>
        <dbReference type="EMBL" id="KZT07221.1"/>
    </source>
</evidence>
<dbReference type="PANTHER" id="PTHR33481">
    <property type="entry name" value="REVERSE TRANSCRIPTASE"/>
    <property type="match status" value="1"/>
</dbReference>
<dbReference type="OrthoDB" id="412006at2759"/>
<proteinExistence type="predicted"/>
<feature type="non-terminal residue" evidence="1">
    <location>
        <position position="1"/>
    </location>
</feature>
<reference evidence="1 2" key="1">
    <citation type="journal article" date="2016" name="Mol. Biol. Evol.">
        <title>Comparative Genomics of Early-Diverging Mushroom-Forming Fungi Provides Insights into the Origins of Lignocellulose Decay Capabilities.</title>
        <authorList>
            <person name="Nagy L.G."/>
            <person name="Riley R."/>
            <person name="Tritt A."/>
            <person name="Adam C."/>
            <person name="Daum C."/>
            <person name="Floudas D."/>
            <person name="Sun H."/>
            <person name="Yadav J.S."/>
            <person name="Pangilinan J."/>
            <person name="Larsson K.H."/>
            <person name="Matsuura K."/>
            <person name="Barry K."/>
            <person name="Labutti K."/>
            <person name="Kuo R."/>
            <person name="Ohm R.A."/>
            <person name="Bhattacharya S.S."/>
            <person name="Shirouzu T."/>
            <person name="Yoshinaga Y."/>
            <person name="Martin F.M."/>
            <person name="Grigoriev I.V."/>
            <person name="Hibbett D.S."/>
        </authorList>
    </citation>
    <scope>NUCLEOTIDE SEQUENCE [LARGE SCALE GENOMIC DNA]</scope>
    <source>
        <strain evidence="1 2">93-53</strain>
    </source>
</reference>